<dbReference type="SMART" id="SM00022">
    <property type="entry name" value="PLAc"/>
    <property type="match status" value="1"/>
</dbReference>
<comment type="catalytic activity">
    <reaction evidence="9">
        <text>a 1-acyl-sn-glycero-3-phosphocholine + H2O = sn-glycerol 3-phosphocholine + a fatty acid + H(+)</text>
        <dbReference type="Rhea" id="RHEA:15177"/>
        <dbReference type="ChEBI" id="CHEBI:15377"/>
        <dbReference type="ChEBI" id="CHEBI:15378"/>
        <dbReference type="ChEBI" id="CHEBI:16870"/>
        <dbReference type="ChEBI" id="CHEBI:28868"/>
        <dbReference type="ChEBI" id="CHEBI:58168"/>
        <dbReference type="EC" id="3.1.1.5"/>
    </reaction>
</comment>
<name>A0A6J3MDV4_9PEZI</name>
<dbReference type="GO" id="GO:0005829">
    <property type="term" value="C:cytosol"/>
    <property type="evidence" value="ECO:0007669"/>
    <property type="project" value="TreeGrafter"/>
</dbReference>
<evidence type="ECO:0000256" key="7">
    <source>
        <dbReference type="ARBA" id="ARBA00023180"/>
    </source>
</evidence>
<evidence type="ECO:0000256" key="9">
    <source>
        <dbReference type="RuleBase" id="RU362103"/>
    </source>
</evidence>
<feature type="signal peptide" evidence="9">
    <location>
        <begin position="1"/>
        <end position="17"/>
    </location>
</feature>
<dbReference type="GO" id="GO:0005783">
    <property type="term" value="C:endoplasmic reticulum"/>
    <property type="evidence" value="ECO:0007669"/>
    <property type="project" value="TreeGrafter"/>
</dbReference>
<accession>A0A6J3MDV4</accession>
<dbReference type="Pfam" id="PF01735">
    <property type="entry name" value="PLA2_B"/>
    <property type="match status" value="1"/>
</dbReference>
<keyword evidence="5 8" id="KW-0442">Lipid degradation</keyword>
<dbReference type="SUPFAM" id="SSF52151">
    <property type="entry name" value="FabD/lysophospholipase-like"/>
    <property type="match status" value="1"/>
</dbReference>
<feature type="chain" id="PRO_5027153584" description="Lysophospholipase" evidence="9">
    <location>
        <begin position="18"/>
        <end position="544"/>
    </location>
</feature>
<keyword evidence="3 9" id="KW-0732">Signal</keyword>
<evidence type="ECO:0000256" key="1">
    <source>
        <dbReference type="ARBA" id="ARBA00008780"/>
    </source>
</evidence>
<evidence type="ECO:0000256" key="5">
    <source>
        <dbReference type="ARBA" id="ARBA00022963"/>
    </source>
</evidence>
<evidence type="ECO:0000259" key="10">
    <source>
        <dbReference type="PROSITE" id="PS51210"/>
    </source>
</evidence>
<protein>
    <recommendedName>
        <fullName evidence="2 9">Lysophospholipase</fullName>
        <ecNumber evidence="2 9">3.1.1.5</ecNumber>
    </recommendedName>
</protein>
<evidence type="ECO:0000256" key="6">
    <source>
        <dbReference type="ARBA" id="ARBA00023098"/>
    </source>
</evidence>
<sequence length="544" mass="58402">MAHQVAVFALLCALCNAISIPAPFEISSRATSESYAPYKVQCPFIKPQVRSANSLGPRESAYVAQRQTLADQNLKSWLDKALSGSTATGGCKLPRVALALSGGGPKAGLTTAGVVQAFDSRDTSNGVGGLLQGMTYVSALSGGSLTLSGMMVNNFARISDLKTKLYNINYQNPYQLPIVNADQIKADMNSKFNAGFRATTVDAYGRAISYDFIGGTQGGNALTWSNVTTLSAFKSHEIPYPIITLTDTNVPQGECFPSPTNPIWEVGPYEFGSWDQDVNAFYPTEYLGTPAPTRWFFWQKSSCINGFDNAGLITGISSDTFVSGNTCARNGTVKPLAGLGQVVNDVFGGPNLESSPYGIVPNPFYHSKRAGKVNERQDLYMQDGGYTGQGIPIFPFIQPERQVDVIFVIDATSSAPTNVTNGASIYRTYVSANSTGLTAMPVIPTPEVFAAQNLSSRAQFFGCHDKKVSTLIYVPNTYESGISSSSYFFTPEQLEYTFQGGVSMATQANNTEWPACVACAVLHKTSNNLPAVCNGCLDKYCWTG</sequence>
<keyword evidence="4 8" id="KW-0378">Hydrolase</keyword>
<evidence type="ECO:0000256" key="2">
    <source>
        <dbReference type="ARBA" id="ARBA00013274"/>
    </source>
</evidence>
<dbReference type="GO" id="GO:0046475">
    <property type="term" value="P:glycerophospholipid catabolic process"/>
    <property type="evidence" value="ECO:0007669"/>
    <property type="project" value="TreeGrafter"/>
</dbReference>
<dbReference type="RefSeq" id="XP_033463226.1">
    <property type="nucleotide sequence ID" value="XM_033602150.1"/>
</dbReference>
<keyword evidence="7" id="KW-0325">Glycoprotein</keyword>
<dbReference type="Gene3D" id="3.40.1090.10">
    <property type="entry name" value="Cytosolic phospholipase A2 catalytic domain"/>
    <property type="match status" value="1"/>
</dbReference>
<evidence type="ECO:0000256" key="8">
    <source>
        <dbReference type="PROSITE-ProRule" id="PRU00555"/>
    </source>
</evidence>
<dbReference type="InterPro" id="IPR016035">
    <property type="entry name" value="Acyl_Trfase/lysoPLipase"/>
</dbReference>
<keyword evidence="11" id="KW-1185">Reference proteome</keyword>
<gene>
    <name evidence="12" type="ORF">K489DRAFT_331949</name>
</gene>
<dbReference type="EC" id="3.1.1.5" evidence="2 9"/>
<dbReference type="PANTHER" id="PTHR10728">
    <property type="entry name" value="CYTOSOLIC PHOSPHOLIPASE A2"/>
    <property type="match status" value="1"/>
</dbReference>
<evidence type="ECO:0000256" key="3">
    <source>
        <dbReference type="ARBA" id="ARBA00022729"/>
    </source>
</evidence>
<dbReference type="GO" id="GO:0004622">
    <property type="term" value="F:phosphatidylcholine lysophospholipase activity"/>
    <property type="evidence" value="ECO:0007669"/>
    <property type="project" value="UniProtKB-EC"/>
</dbReference>
<evidence type="ECO:0000313" key="12">
    <source>
        <dbReference type="RefSeq" id="XP_033463226.1"/>
    </source>
</evidence>
<dbReference type="PROSITE" id="PS51210">
    <property type="entry name" value="PLA2C"/>
    <property type="match status" value="1"/>
</dbReference>
<dbReference type="GeneID" id="54359950"/>
<proteinExistence type="inferred from homology"/>
<reference evidence="12" key="1">
    <citation type="submission" date="2020-01" db="EMBL/GenBank/DDBJ databases">
        <authorList>
            <consortium name="DOE Joint Genome Institute"/>
            <person name="Haridas S."/>
            <person name="Albert R."/>
            <person name="Binder M."/>
            <person name="Bloem J."/>
            <person name="Labutti K."/>
            <person name="Salamov A."/>
            <person name="Andreopoulos B."/>
            <person name="Baker S.E."/>
            <person name="Barry K."/>
            <person name="Bills G."/>
            <person name="Bluhm B.H."/>
            <person name="Cannon C."/>
            <person name="Castanera R."/>
            <person name="Culley D.E."/>
            <person name="Daum C."/>
            <person name="Ezra D."/>
            <person name="Gonzalez J.B."/>
            <person name="Henrissat B."/>
            <person name="Kuo A."/>
            <person name="Liang C."/>
            <person name="Lipzen A."/>
            <person name="Lutzoni F."/>
            <person name="Magnuson J."/>
            <person name="Mondo S."/>
            <person name="Nolan M."/>
            <person name="Ohm R."/>
            <person name="Pangilinan J."/>
            <person name="Park H.-J."/>
            <person name="Ramirez L."/>
            <person name="Alfaro M."/>
            <person name="Sun H."/>
            <person name="Tritt A."/>
            <person name="Yoshinaga Y."/>
            <person name="Zwiers L.-H."/>
            <person name="Turgeon B.G."/>
            <person name="Goodwin S.B."/>
            <person name="Spatafora J.W."/>
            <person name="Crous P.W."/>
            <person name="Grigoriev I.V."/>
        </authorList>
    </citation>
    <scope>NUCLEOTIDE SEQUENCE</scope>
    <source>
        <strain evidence="12">CBS 342.82</strain>
    </source>
</reference>
<evidence type="ECO:0000313" key="11">
    <source>
        <dbReference type="Proteomes" id="UP000504637"/>
    </source>
</evidence>
<dbReference type="AlphaFoldDB" id="A0A6J3MDV4"/>
<dbReference type="GO" id="GO:0004623">
    <property type="term" value="F:phospholipase A2 activity"/>
    <property type="evidence" value="ECO:0007669"/>
    <property type="project" value="TreeGrafter"/>
</dbReference>
<dbReference type="InterPro" id="IPR002642">
    <property type="entry name" value="LysoPLipase_cat_dom"/>
</dbReference>
<comment type="similarity">
    <text evidence="1 9">Belongs to the lysophospholipase family.</text>
</comment>
<dbReference type="OrthoDB" id="4084751at2759"/>
<organism evidence="12">
    <name type="scientific">Dissoconium aciculare CBS 342.82</name>
    <dbReference type="NCBI Taxonomy" id="1314786"/>
    <lineage>
        <taxon>Eukaryota</taxon>
        <taxon>Fungi</taxon>
        <taxon>Dikarya</taxon>
        <taxon>Ascomycota</taxon>
        <taxon>Pezizomycotina</taxon>
        <taxon>Dothideomycetes</taxon>
        <taxon>Dothideomycetidae</taxon>
        <taxon>Mycosphaerellales</taxon>
        <taxon>Dissoconiaceae</taxon>
        <taxon>Dissoconium</taxon>
    </lineage>
</organism>
<reference evidence="12" key="3">
    <citation type="submission" date="2025-08" db="UniProtKB">
        <authorList>
            <consortium name="RefSeq"/>
        </authorList>
    </citation>
    <scope>IDENTIFICATION</scope>
    <source>
        <strain evidence="12">CBS 342.82</strain>
    </source>
</reference>
<keyword evidence="6 8" id="KW-0443">Lipid metabolism</keyword>
<dbReference type="PANTHER" id="PTHR10728:SF33">
    <property type="entry name" value="LYSOPHOSPHOLIPASE 1-RELATED"/>
    <property type="match status" value="1"/>
</dbReference>
<reference evidence="12" key="2">
    <citation type="submission" date="2020-04" db="EMBL/GenBank/DDBJ databases">
        <authorList>
            <consortium name="NCBI Genome Project"/>
        </authorList>
    </citation>
    <scope>NUCLEOTIDE SEQUENCE</scope>
    <source>
        <strain evidence="12">CBS 342.82</strain>
    </source>
</reference>
<feature type="domain" description="PLA2c" evidence="10">
    <location>
        <begin position="41"/>
        <end position="544"/>
    </location>
</feature>
<dbReference type="Proteomes" id="UP000504637">
    <property type="component" value="Unplaced"/>
</dbReference>
<evidence type="ECO:0000256" key="4">
    <source>
        <dbReference type="ARBA" id="ARBA00022801"/>
    </source>
</evidence>